<protein>
    <submittedName>
        <fullName evidence="2">Uncharacterized protein</fullName>
    </submittedName>
</protein>
<dbReference type="AlphaFoldDB" id="A0AAW2WY18"/>
<feature type="region of interest" description="Disordered" evidence="1">
    <location>
        <begin position="43"/>
        <end position="68"/>
    </location>
</feature>
<dbReference type="EMBL" id="JACGWN010000006">
    <property type="protein sequence ID" value="KAL0446330.1"/>
    <property type="molecule type" value="Genomic_DNA"/>
</dbReference>
<gene>
    <name evidence="2" type="ORF">Slati_1760900</name>
</gene>
<organism evidence="2">
    <name type="scientific">Sesamum latifolium</name>
    <dbReference type="NCBI Taxonomy" id="2727402"/>
    <lineage>
        <taxon>Eukaryota</taxon>
        <taxon>Viridiplantae</taxon>
        <taxon>Streptophyta</taxon>
        <taxon>Embryophyta</taxon>
        <taxon>Tracheophyta</taxon>
        <taxon>Spermatophyta</taxon>
        <taxon>Magnoliopsida</taxon>
        <taxon>eudicotyledons</taxon>
        <taxon>Gunneridae</taxon>
        <taxon>Pentapetalae</taxon>
        <taxon>asterids</taxon>
        <taxon>lamiids</taxon>
        <taxon>Lamiales</taxon>
        <taxon>Pedaliaceae</taxon>
        <taxon>Sesamum</taxon>
    </lineage>
</organism>
<reference evidence="2" key="2">
    <citation type="journal article" date="2024" name="Plant">
        <title>Genomic evolution and insights into agronomic trait innovations of Sesamum species.</title>
        <authorList>
            <person name="Miao H."/>
            <person name="Wang L."/>
            <person name="Qu L."/>
            <person name="Liu H."/>
            <person name="Sun Y."/>
            <person name="Le M."/>
            <person name="Wang Q."/>
            <person name="Wei S."/>
            <person name="Zheng Y."/>
            <person name="Lin W."/>
            <person name="Duan Y."/>
            <person name="Cao H."/>
            <person name="Xiong S."/>
            <person name="Wang X."/>
            <person name="Wei L."/>
            <person name="Li C."/>
            <person name="Ma Q."/>
            <person name="Ju M."/>
            <person name="Zhao R."/>
            <person name="Li G."/>
            <person name="Mu C."/>
            <person name="Tian Q."/>
            <person name="Mei H."/>
            <person name="Zhang T."/>
            <person name="Gao T."/>
            <person name="Zhang H."/>
        </authorList>
    </citation>
    <scope>NUCLEOTIDE SEQUENCE</scope>
    <source>
        <strain evidence="2">KEN1</strain>
    </source>
</reference>
<evidence type="ECO:0000256" key="1">
    <source>
        <dbReference type="SAM" id="MobiDB-lite"/>
    </source>
</evidence>
<sequence>MEIQKAINIPTGDIQALQVVPGVPLAPAERAIGVSYGLTEPMDPLRNNTSLDTFPERLSPKLTKPSSR</sequence>
<proteinExistence type="predicted"/>
<evidence type="ECO:0000313" key="2">
    <source>
        <dbReference type="EMBL" id="KAL0446330.1"/>
    </source>
</evidence>
<reference evidence="2" key="1">
    <citation type="submission" date="2020-06" db="EMBL/GenBank/DDBJ databases">
        <authorList>
            <person name="Li T."/>
            <person name="Hu X."/>
            <person name="Zhang T."/>
            <person name="Song X."/>
            <person name="Zhang H."/>
            <person name="Dai N."/>
            <person name="Sheng W."/>
            <person name="Hou X."/>
            <person name="Wei L."/>
        </authorList>
    </citation>
    <scope>NUCLEOTIDE SEQUENCE</scope>
    <source>
        <strain evidence="2">KEN1</strain>
        <tissue evidence="2">Leaf</tissue>
    </source>
</reference>
<name>A0AAW2WY18_9LAMI</name>
<comment type="caution">
    <text evidence="2">The sequence shown here is derived from an EMBL/GenBank/DDBJ whole genome shotgun (WGS) entry which is preliminary data.</text>
</comment>
<accession>A0AAW2WY18</accession>